<evidence type="ECO:0000313" key="2">
    <source>
        <dbReference type="Proteomes" id="UP001152531"/>
    </source>
</evidence>
<dbReference type="EMBL" id="CALSDN010000020">
    <property type="protein sequence ID" value="CAH6723780.1"/>
    <property type="molecule type" value="Genomic_DNA"/>
</dbReference>
<organism evidence="1 2">
    <name type="scientific">[Candida] jaroonii</name>
    <dbReference type="NCBI Taxonomy" id="467808"/>
    <lineage>
        <taxon>Eukaryota</taxon>
        <taxon>Fungi</taxon>
        <taxon>Dikarya</taxon>
        <taxon>Ascomycota</taxon>
        <taxon>Saccharomycotina</taxon>
        <taxon>Pichiomycetes</taxon>
        <taxon>Debaryomycetaceae</taxon>
        <taxon>Yamadazyma</taxon>
    </lineage>
</organism>
<sequence>MKLIKEIFILLTLVTTATCYSFEALKRDTKDEYLVKKLPGLFDMPHDEIPLMFSGQLEIYKENDTNLFFWKYVDNNIDPEFKKRTIFWLNGGPGCSSMDGALMEAGPFRISDDGKVIKNEGSWHNAGDIVFVDQPAGTGFSYTKEYDHDLDQVARQFLKFLEKFYELFPEDRENEIYFAGESYAGQYIPYIAKAILDFNKNTDKPYNLKGLLIGNGWIAPDVQSLSYLPFALAANIIDNKNSEWGNILRQHEKCQNVVNSKSGDTLSDSEVVSRTCEVILNKILFATLDHSMNEDQRCFNMYDYTLKDSYPSCGMNWPPDLVNVNPFLNSEEVQHDLNLKLFKKWHECSGKVGRNFNAKHSIPSVKILPDILEQIPIVLFHGNRDIICNYIGAENFIKEMKWNGETGFKSDETFDWIYNNDISGYIKTERNLTFVNVFDSSHMVPFDKPEVSRSLIDILLQNYDIVDFEATGGSKKRAIKTYPLGVRKLTSPSPSESADVNSIIESASMSKATGKAKPSSVVSDTSASSSPSSTTTDLSDSDSDSDSDDENETSSKLTRIIQFIVLVIILWGIYMLYSHYRTRPSSIIKTKPSGRKKNVQWADQLRQFHDGDANEPGFITKALNKFRGIDDRGNYDHVAEDIELGENVNHIDEFIIDSDDETHPYKESQRSQSDESHQSQDGTNDTKSDV</sequence>
<accession>A0ACA9YGB0</accession>
<reference evidence="1" key="1">
    <citation type="submission" date="2022-06" db="EMBL/GenBank/DDBJ databases">
        <authorList>
            <person name="Legras J.-L."/>
            <person name="Devillers H."/>
            <person name="Grondin C."/>
        </authorList>
    </citation>
    <scope>NUCLEOTIDE SEQUENCE</scope>
    <source>
        <strain evidence="1">CLIB 1444</strain>
    </source>
</reference>
<keyword evidence="1" id="KW-0645">Protease</keyword>
<dbReference type="Proteomes" id="UP001152531">
    <property type="component" value="Unassembled WGS sequence"/>
</dbReference>
<evidence type="ECO:0000313" key="1">
    <source>
        <dbReference type="EMBL" id="CAH6723780.1"/>
    </source>
</evidence>
<gene>
    <name evidence="1" type="ORF">CLIB1444_20S00584</name>
</gene>
<proteinExistence type="predicted"/>
<keyword evidence="1" id="KW-0121">Carboxypeptidase</keyword>
<keyword evidence="2" id="KW-1185">Reference proteome</keyword>
<protein>
    <submittedName>
        <fullName evidence="1">Pheromone-processing carboxypeptidase Kex1p</fullName>
    </submittedName>
</protein>
<keyword evidence="1" id="KW-0378">Hydrolase</keyword>
<comment type="caution">
    <text evidence="1">The sequence shown here is derived from an EMBL/GenBank/DDBJ whole genome shotgun (WGS) entry which is preliminary data.</text>
</comment>
<name>A0ACA9YGB0_9ASCO</name>